<feature type="transmembrane region" description="Helical" evidence="5">
    <location>
        <begin position="287"/>
        <end position="305"/>
    </location>
</feature>
<protein>
    <submittedName>
        <fullName evidence="6">Sodium Bile acid symporter family protein</fullName>
    </submittedName>
</protein>
<dbReference type="InterPro" id="IPR038770">
    <property type="entry name" value="Na+/solute_symporter_sf"/>
</dbReference>
<dbReference type="Pfam" id="PF01758">
    <property type="entry name" value="SBF"/>
    <property type="match status" value="1"/>
</dbReference>
<evidence type="ECO:0000256" key="4">
    <source>
        <dbReference type="ARBA" id="ARBA00023136"/>
    </source>
</evidence>
<evidence type="ECO:0000256" key="5">
    <source>
        <dbReference type="SAM" id="Phobius"/>
    </source>
</evidence>
<keyword evidence="3 5" id="KW-1133">Transmembrane helix</keyword>
<dbReference type="PATRIC" id="fig|991905.3.peg.1635"/>
<feature type="transmembrane region" description="Helical" evidence="5">
    <location>
        <begin position="39"/>
        <end position="58"/>
    </location>
</feature>
<evidence type="ECO:0000256" key="1">
    <source>
        <dbReference type="ARBA" id="ARBA00004141"/>
    </source>
</evidence>
<dbReference type="KEGG" id="pgv:SL003B_1591"/>
<feature type="transmembrane region" description="Helical" evidence="5">
    <location>
        <begin position="70"/>
        <end position="90"/>
    </location>
</feature>
<feature type="transmembrane region" description="Helical" evidence="5">
    <location>
        <begin position="131"/>
        <end position="151"/>
    </location>
</feature>
<organism evidence="6 7">
    <name type="scientific">Polymorphum gilvum (strain LMG 25793 / CGMCC 1.9160 / SL003B-26A1)</name>
    <dbReference type="NCBI Taxonomy" id="991905"/>
    <lineage>
        <taxon>Bacteria</taxon>
        <taxon>Pseudomonadati</taxon>
        <taxon>Pseudomonadota</taxon>
        <taxon>Alphaproteobacteria</taxon>
        <taxon>Rhodobacterales</taxon>
        <taxon>Paracoccaceae</taxon>
        <taxon>Polymorphum</taxon>
    </lineage>
</organism>
<gene>
    <name evidence="6" type="ordered locus">SL003B_1591</name>
</gene>
<dbReference type="STRING" id="991905.SL003B_1591"/>
<feature type="transmembrane region" description="Helical" evidence="5">
    <location>
        <begin position="260"/>
        <end position="281"/>
    </location>
</feature>
<dbReference type="GO" id="GO:0016020">
    <property type="term" value="C:membrane"/>
    <property type="evidence" value="ECO:0007669"/>
    <property type="project" value="UniProtKB-SubCell"/>
</dbReference>
<reference evidence="6 7" key="1">
    <citation type="journal article" date="2011" name="J. Bacteriol.">
        <title>Complete genome sequence of Polymorphum gilvum SL003B-26A1T, a crude oil-degrading bacterium from oil-polluted saline soil.</title>
        <authorList>
            <person name="Li S.G."/>
            <person name="Tang Y.Q."/>
            <person name="Nie Y."/>
            <person name="Cai M."/>
            <person name="Wu X.L."/>
        </authorList>
    </citation>
    <scope>NUCLEOTIDE SEQUENCE [LARGE SCALE GENOMIC DNA]</scope>
    <source>
        <strain evidence="7">LMG 25793 / CGMCC 1.9160 / SL003B-26A1</strain>
    </source>
</reference>
<sequence>MIRGATAALAWIGRRGTSAVALSALAGMAVPQLSALARPWVAEAIFVLLVFAFLRVDPAAVRVRLRRPRLVLLAALWMTVAVPLVAGTAARAAGLADLQPDLMLALFIVTAAPAIMSAPAFMYLLGLDGALSLTVLVASILLVPLSAPLIGELMLGDVLPVDGLTLAVKLISLLAGSMLIAWLLRRLVGLERIAAAHDHIDGANVLLLLFFAVAVMDGVAASFSSRPLLSAGIALLTFAVALAQIGLTLLVFAPAARGDAFVIAHAVGNRNMGLMVAALGGTLPDLTWLYFGLGQLPIYMLPLFLRPFSRRYTGRSAPAPAPPV</sequence>
<comment type="subcellular location">
    <subcellularLocation>
        <location evidence="1">Membrane</location>
        <topology evidence="1">Multi-pass membrane protein</topology>
    </subcellularLocation>
</comment>
<dbReference type="AlphaFoldDB" id="F2J4X7"/>
<keyword evidence="2 5" id="KW-0812">Transmembrane</keyword>
<dbReference type="HOGENOM" id="CLU_074101_0_0_5"/>
<dbReference type="InterPro" id="IPR002657">
    <property type="entry name" value="BilAc:Na_symport/Acr3"/>
</dbReference>
<feature type="transmembrane region" description="Helical" evidence="5">
    <location>
        <begin position="229"/>
        <end position="253"/>
    </location>
</feature>
<dbReference type="Gene3D" id="1.20.1530.20">
    <property type="match status" value="1"/>
</dbReference>
<accession>F2J4X7</accession>
<proteinExistence type="predicted"/>
<dbReference type="OrthoDB" id="7262824at2"/>
<dbReference type="EMBL" id="CP002568">
    <property type="protein sequence ID" value="ADZ70020.1"/>
    <property type="molecule type" value="Genomic_DNA"/>
</dbReference>
<keyword evidence="4 5" id="KW-0472">Membrane</keyword>
<evidence type="ECO:0000313" key="7">
    <source>
        <dbReference type="Proteomes" id="UP000008130"/>
    </source>
</evidence>
<feature type="transmembrane region" description="Helical" evidence="5">
    <location>
        <begin position="205"/>
        <end position="223"/>
    </location>
</feature>
<name>F2J4X7_POLGS</name>
<evidence type="ECO:0000313" key="6">
    <source>
        <dbReference type="EMBL" id="ADZ70020.1"/>
    </source>
</evidence>
<dbReference type="RefSeq" id="WP_013652336.1">
    <property type="nucleotide sequence ID" value="NC_015259.1"/>
</dbReference>
<dbReference type="eggNOG" id="COG0385">
    <property type="taxonomic scope" value="Bacteria"/>
</dbReference>
<feature type="transmembrane region" description="Helical" evidence="5">
    <location>
        <begin position="102"/>
        <end position="124"/>
    </location>
</feature>
<evidence type="ECO:0000256" key="3">
    <source>
        <dbReference type="ARBA" id="ARBA00022989"/>
    </source>
</evidence>
<dbReference type="Proteomes" id="UP000008130">
    <property type="component" value="Chromosome"/>
</dbReference>
<keyword evidence="7" id="KW-1185">Reference proteome</keyword>
<feature type="transmembrane region" description="Helical" evidence="5">
    <location>
        <begin position="163"/>
        <end position="184"/>
    </location>
</feature>
<evidence type="ECO:0000256" key="2">
    <source>
        <dbReference type="ARBA" id="ARBA00022692"/>
    </source>
</evidence>